<dbReference type="SUPFAM" id="SSF57716">
    <property type="entry name" value="Glucocorticoid receptor-like (DNA-binding domain)"/>
    <property type="match status" value="1"/>
</dbReference>
<keyword evidence="1" id="KW-0479">Metal-binding</keyword>
<comment type="caution">
    <text evidence="4">The sequence shown here is derived from an EMBL/GenBank/DDBJ whole genome shotgun (WGS) entry which is preliminary data.</text>
</comment>
<keyword evidence="1" id="KW-0863">Zinc-finger</keyword>
<dbReference type="Gene3D" id="3.30.50.10">
    <property type="entry name" value="Erythroid Transcription Factor GATA-1, subunit A"/>
    <property type="match status" value="1"/>
</dbReference>
<feature type="compositionally biased region" description="Low complexity" evidence="2">
    <location>
        <begin position="319"/>
        <end position="354"/>
    </location>
</feature>
<sequence>MLADMETLSFDGYTTYSEDSSAPRTPSPRSDVPYAVQTQIYDDDSHYRPSLLHELYAHEEEYPKQQQQHQQQQHQPPMPRRNTFPYARHDAPPSYPSAYDAYDDAGYVVPSSGPAGHPYYHQQQYIQHQHHHHPYGPPSSGGPGMLGPMAGMAGIGYPHLPAPLPIQHTDDAASKETQYLRRRCFNCHTTEPPSWRRSTLNPGKIVCNKCGLYERTHLRPRPLRFDELRAGGKARKNSLSNGSSAGKTSPKSPGKNLIKKESVERGLGGPRARRSSVSSNGGSNSDWDDNARLYPIQPDMRYPYDSPYSPTYPPNGYVTSSPTHSPTFTPSSEAYGSPYHSPYSHSSASPPDSAQLTLPPIIHEEPSRAS</sequence>
<feature type="compositionally biased region" description="Polar residues" evidence="2">
    <location>
        <begin position="237"/>
        <end position="251"/>
    </location>
</feature>
<organism evidence="4 5">
    <name type="scientific">Rhodocollybia butyracea</name>
    <dbReference type="NCBI Taxonomy" id="206335"/>
    <lineage>
        <taxon>Eukaryota</taxon>
        <taxon>Fungi</taxon>
        <taxon>Dikarya</taxon>
        <taxon>Basidiomycota</taxon>
        <taxon>Agaricomycotina</taxon>
        <taxon>Agaricomycetes</taxon>
        <taxon>Agaricomycetidae</taxon>
        <taxon>Agaricales</taxon>
        <taxon>Marasmiineae</taxon>
        <taxon>Omphalotaceae</taxon>
        <taxon>Rhodocollybia</taxon>
    </lineage>
</organism>
<dbReference type="EMBL" id="JADNRY010000978">
    <property type="protein sequence ID" value="KAF9023183.1"/>
    <property type="molecule type" value="Genomic_DNA"/>
</dbReference>
<dbReference type="InterPro" id="IPR013088">
    <property type="entry name" value="Znf_NHR/GATA"/>
</dbReference>
<feature type="compositionally biased region" description="Low complexity" evidence="2">
    <location>
        <begin position="275"/>
        <end position="285"/>
    </location>
</feature>
<evidence type="ECO:0000313" key="4">
    <source>
        <dbReference type="EMBL" id="KAF9023183.1"/>
    </source>
</evidence>
<name>A0A9P5P4U2_9AGAR</name>
<dbReference type="CDD" id="cd00202">
    <property type="entry name" value="ZnF_GATA"/>
    <property type="match status" value="1"/>
</dbReference>
<feature type="region of interest" description="Disordered" evidence="2">
    <location>
        <begin position="125"/>
        <end position="145"/>
    </location>
</feature>
<dbReference type="AlphaFoldDB" id="A0A9P5P4U2"/>
<evidence type="ECO:0000313" key="5">
    <source>
        <dbReference type="Proteomes" id="UP000772434"/>
    </source>
</evidence>
<dbReference type="PROSITE" id="PS50114">
    <property type="entry name" value="GATA_ZN_FINGER_2"/>
    <property type="match status" value="1"/>
</dbReference>
<gene>
    <name evidence="4" type="ORF">BDP27DRAFT_1074000</name>
</gene>
<feature type="compositionally biased region" description="Polar residues" evidence="2">
    <location>
        <begin position="12"/>
        <end position="28"/>
    </location>
</feature>
<feature type="domain" description="GATA-type" evidence="3">
    <location>
        <begin position="182"/>
        <end position="235"/>
    </location>
</feature>
<keyword evidence="5" id="KW-1185">Reference proteome</keyword>
<keyword evidence="1" id="KW-0862">Zinc</keyword>
<evidence type="ECO:0000259" key="3">
    <source>
        <dbReference type="PROSITE" id="PS50114"/>
    </source>
</evidence>
<accession>A0A9P5P4U2</accession>
<dbReference type="GO" id="GO:0008270">
    <property type="term" value="F:zinc ion binding"/>
    <property type="evidence" value="ECO:0007669"/>
    <property type="project" value="UniProtKB-KW"/>
</dbReference>
<evidence type="ECO:0000256" key="2">
    <source>
        <dbReference type="SAM" id="MobiDB-lite"/>
    </source>
</evidence>
<dbReference type="GO" id="GO:0006355">
    <property type="term" value="P:regulation of DNA-templated transcription"/>
    <property type="evidence" value="ECO:0007669"/>
    <property type="project" value="InterPro"/>
</dbReference>
<proteinExistence type="predicted"/>
<dbReference type="GO" id="GO:0043565">
    <property type="term" value="F:sequence-specific DNA binding"/>
    <property type="evidence" value="ECO:0007669"/>
    <property type="project" value="InterPro"/>
</dbReference>
<dbReference type="InterPro" id="IPR000679">
    <property type="entry name" value="Znf_GATA"/>
</dbReference>
<dbReference type="OrthoDB" id="515401at2759"/>
<feature type="region of interest" description="Disordered" evidence="2">
    <location>
        <begin position="233"/>
        <end position="370"/>
    </location>
</feature>
<dbReference type="SMART" id="SM00401">
    <property type="entry name" value="ZnF_GATA"/>
    <property type="match status" value="1"/>
</dbReference>
<evidence type="ECO:0000256" key="1">
    <source>
        <dbReference type="PROSITE-ProRule" id="PRU00094"/>
    </source>
</evidence>
<feature type="compositionally biased region" description="Low complexity" evidence="2">
    <location>
        <begin position="65"/>
        <end position="75"/>
    </location>
</feature>
<dbReference type="Proteomes" id="UP000772434">
    <property type="component" value="Unassembled WGS sequence"/>
</dbReference>
<feature type="region of interest" description="Disordered" evidence="2">
    <location>
        <begin position="1"/>
        <end position="99"/>
    </location>
</feature>
<protein>
    <recommendedName>
        <fullName evidence="3">GATA-type domain-containing protein</fullName>
    </recommendedName>
</protein>
<dbReference type="Pfam" id="PF00320">
    <property type="entry name" value="GATA"/>
    <property type="match status" value="1"/>
</dbReference>
<reference evidence="4" key="1">
    <citation type="submission" date="2020-11" db="EMBL/GenBank/DDBJ databases">
        <authorList>
            <consortium name="DOE Joint Genome Institute"/>
            <person name="Ahrendt S."/>
            <person name="Riley R."/>
            <person name="Andreopoulos W."/>
            <person name="Labutti K."/>
            <person name="Pangilinan J."/>
            <person name="Ruiz-Duenas F.J."/>
            <person name="Barrasa J.M."/>
            <person name="Sanchez-Garcia M."/>
            <person name="Camarero S."/>
            <person name="Miyauchi S."/>
            <person name="Serrano A."/>
            <person name="Linde D."/>
            <person name="Babiker R."/>
            <person name="Drula E."/>
            <person name="Ayuso-Fernandez I."/>
            <person name="Pacheco R."/>
            <person name="Padilla G."/>
            <person name="Ferreira P."/>
            <person name="Barriuso J."/>
            <person name="Kellner H."/>
            <person name="Castanera R."/>
            <person name="Alfaro M."/>
            <person name="Ramirez L."/>
            <person name="Pisabarro A.G."/>
            <person name="Kuo A."/>
            <person name="Tritt A."/>
            <person name="Lipzen A."/>
            <person name="He G."/>
            <person name="Yan M."/>
            <person name="Ng V."/>
            <person name="Cullen D."/>
            <person name="Martin F."/>
            <person name="Rosso M.-N."/>
            <person name="Henrissat B."/>
            <person name="Hibbett D."/>
            <person name="Martinez A.T."/>
            <person name="Grigoriev I.V."/>
        </authorList>
    </citation>
    <scope>NUCLEOTIDE SEQUENCE</scope>
    <source>
        <strain evidence="4">AH 40177</strain>
    </source>
</reference>